<name>A0A0F3IXB5_9PROT</name>
<feature type="region of interest" description="Disordered" evidence="1">
    <location>
        <begin position="95"/>
        <end position="115"/>
    </location>
</feature>
<gene>
    <name evidence="2" type="ORF">VZ95_06365</name>
</gene>
<accession>A0A0F3IXB5</accession>
<sequence length="115" mass="12476">MTLIMAFLWRLLRRGLPCLGVLMLAGLLLSSCARKPDDLFRACAALTGAFEPIGETIIRALPEQIGPLSVRIAWRWGEGQTDALTCHFADRAKALENPPYAPPRPSGAGRCRSGS</sequence>
<dbReference type="AlphaFoldDB" id="A0A0F3IXB5"/>
<organism evidence="2 3">
    <name type="scientific">Elstera litoralis</name>
    <dbReference type="NCBI Taxonomy" id="552518"/>
    <lineage>
        <taxon>Bacteria</taxon>
        <taxon>Pseudomonadati</taxon>
        <taxon>Pseudomonadota</taxon>
        <taxon>Alphaproteobacteria</taxon>
        <taxon>Rhodospirillales</taxon>
        <taxon>Rhodospirillaceae</taxon>
        <taxon>Elstera</taxon>
    </lineage>
</organism>
<reference evidence="2 3" key="1">
    <citation type="submission" date="2015-03" db="EMBL/GenBank/DDBJ databases">
        <title>Draft genome sequence of Elstera litoralis.</title>
        <authorList>
            <person name="Rahalkar M.C."/>
            <person name="Dhakephalkar P.K."/>
            <person name="Pore S.D."/>
            <person name="Arora P."/>
            <person name="Kapse N.G."/>
            <person name="Pandit P.S."/>
        </authorList>
    </citation>
    <scope>NUCLEOTIDE SEQUENCE [LARGE SCALE GENOMIC DNA]</scope>
    <source>
        <strain evidence="2 3">Dia-1</strain>
    </source>
</reference>
<proteinExistence type="predicted"/>
<dbReference type="EMBL" id="LAJY01000128">
    <property type="protein sequence ID" value="KJV10234.1"/>
    <property type="molecule type" value="Genomic_DNA"/>
</dbReference>
<comment type="caution">
    <text evidence="2">The sequence shown here is derived from an EMBL/GenBank/DDBJ whole genome shotgun (WGS) entry which is preliminary data.</text>
</comment>
<keyword evidence="3" id="KW-1185">Reference proteome</keyword>
<protein>
    <submittedName>
        <fullName evidence="2">Uncharacterized protein</fullName>
    </submittedName>
</protein>
<dbReference type="RefSeq" id="WP_045775110.1">
    <property type="nucleotide sequence ID" value="NZ_LAJY01000128.1"/>
</dbReference>
<dbReference type="OrthoDB" id="9801454at2"/>
<dbReference type="Proteomes" id="UP000033774">
    <property type="component" value="Unassembled WGS sequence"/>
</dbReference>
<evidence type="ECO:0000313" key="2">
    <source>
        <dbReference type="EMBL" id="KJV10234.1"/>
    </source>
</evidence>
<evidence type="ECO:0000313" key="3">
    <source>
        <dbReference type="Proteomes" id="UP000033774"/>
    </source>
</evidence>
<evidence type="ECO:0000256" key="1">
    <source>
        <dbReference type="SAM" id="MobiDB-lite"/>
    </source>
</evidence>